<proteinExistence type="predicted"/>
<gene>
    <name evidence="1" type="ORF">BXY64_2333</name>
</gene>
<evidence type="ECO:0000313" key="2">
    <source>
        <dbReference type="Proteomes" id="UP000284531"/>
    </source>
</evidence>
<sequence length="207" mass="23583">MTILKKRHDFIAGPENIYVDKAAVYKKKLPLYKDILGLTDEEIAADIAIMDDVIAKKEAKDIAVANASAKIEELNESRGVLTPYMRDRRVELMAKPNYTKAIGVDLGIEITYTNQDTADMKPEVKVKMQGGYPTIRISKQGTDGVRIYSRINGEGHFKYLDTCNGSKYIDVRAKRDEQSYELREYTFFYIVKDTKVGKESNVYKLSF</sequence>
<dbReference type="OrthoDB" id="1116765at2"/>
<accession>A0A419X3E1</accession>
<organism evidence="1 2">
    <name type="scientific">Marinifilum flexuosum</name>
    <dbReference type="NCBI Taxonomy" id="1117708"/>
    <lineage>
        <taxon>Bacteria</taxon>
        <taxon>Pseudomonadati</taxon>
        <taxon>Bacteroidota</taxon>
        <taxon>Bacteroidia</taxon>
        <taxon>Marinilabiliales</taxon>
        <taxon>Marinifilaceae</taxon>
    </lineage>
</organism>
<dbReference type="Proteomes" id="UP000284531">
    <property type="component" value="Unassembled WGS sequence"/>
</dbReference>
<dbReference type="EMBL" id="RAPQ01000009">
    <property type="protein sequence ID" value="RKE02245.1"/>
    <property type="molecule type" value="Genomic_DNA"/>
</dbReference>
<protein>
    <submittedName>
        <fullName evidence="1">Uncharacterized protein</fullName>
    </submittedName>
</protein>
<keyword evidence="2" id="KW-1185">Reference proteome</keyword>
<comment type="caution">
    <text evidence="1">The sequence shown here is derived from an EMBL/GenBank/DDBJ whole genome shotgun (WGS) entry which is preliminary data.</text>
</comment>
<dbReference type="AlphaFoldDB" id="A0A419X3E1"/>
<dbReference type="RefSeq" id="WP_120240118.1">
    <property type="nucleotide sequence ID" value="NZ_RAPQ01000009.1"/>
</dbReference>
<name>A0A419X3E1_9BACT</name>
<evidence type="ECO:0000313" key="1">
    <source>
        <dbReference type="EMBL" id="RKE02245.1"/>
    </source>
</evidence>
<reference evidence="1 2" key="1">
    <citation type="submission" date="2018-09" db="EMBL/GenBank/DDBJ databases">
        <title>Genomic Encyclopedia of Archaeal and Bacterial Type Strains, Phase II (KMG-II): from individual species to whole genera.</title>
        <authorList>
            <person name="Goeker M."/>
        </authorList>
    </citation>
    <scope>NUCLEOTIDE SEQUENCE [LARGE SCALE GENOMIC DNA]</scope>
    <source>
        <strain evidence="1 2">DSM 21950</strain>
    </source>
</reference>